<dbReference type="AlphaFoldDB" id="A0A944HJ12"/>
<protein>
    <submittedName>
        <fullName evidence="1">Uncharacterized protein</fullName>
    </submittedName>
</protein>
<comment type="caution">
    <text evidence="1">The sequence shown here is derived from an EMBL/GenBank/DDBJ whole genome shotgun (WGS) entry which is preliminary data.</text>
</comment>
<dbReference type="EMBL" id="JAGGOB010000025">
    <property type="protein sequence ID" value="MBT2329608.1"/>
    <property type="molecule type" value="Genomic_DNA"/>
</dbReference>
<organism evidence="1 2">
    <name type="scientific">Pseudomonas fluorescens</name>
    <dbReference type="NCBI Taxonomy" id="294"/>
    <lineage>
        <taxon>Bacteria</taxon>
        <taxon>Pseudomonadati</taxon>
        <taxon>Pseudomonadota</taxon>
        <taxon>Gammaproteobacteria</taxon>
        <taxon>Pseudomonadales</taxon>
        <taxon>Pseudomonadaceae</taxon>
        <taxon>Pseudomonas</taxon>
    </lineage>
</organism>
<accession>A0A944HJ12</accession>
<sequence length="234" mass="26007">MTAEINQLITHLGVQSTLATTQSRRAAIMNITNLHTGTITLHSTSIGNISIKALTAETASSPLYSVPGQSVVFAVDRPFKVQRYTLSAHQLEKSDVVIIDKNNPLIIDGGRTVFDYLPLGPEPGGLTGRINWPDRSADISVFHRVSLRKVAWLPHDESAARYLVSLELLETIQDPERTRVAEELVYHYHPAVAWKAFQVLYQADPQIALNYVPLLKQHQDTRLDNLLAPLEKAA</sequence>
<gene>
    <name evidence="1" type="ORF">J7E47_12840</name>
</gene>
<evidence type="ECO:0000313" key="1">
    <source>
        <dbReference type="EMBL" id="MBT2329608.1"/>
    </source>
</evidence>
<evidence type="ECO:0000313" key="2">
    <source>
        <dbReference type="Proteomes" id="UP000692896"/>
    </source>
</evidence>
<proteinExistence type="predicted"/>
<dbReference type="Proteomes" id="UP000692896">
    <property type="component" value="Unassembled WGS sequence"/>
</dbReference>
<name>A0A944HJ12_PSEFL</name>
<reference evidence="1" key="1">
    <citation type="submission" date="2021-03" db="EMBL/GenBank/DDBJ databases">
        <title>Genomic analysis provides insights into the functional capacity of soil bacteria communities inhabiting an altitudinal gradient in the Atacama Desert.</title>
        <authorList>
            <person name="Gonzalez M."/>
            <person name="Maldonado J."/>
            <person name="Maza F."/>
            <person name="Hodar C."/>
            <person name="Cortes M."/>
            <person name="Palma R."/>
            <person name="Andreani C."/>
            <person name="Gaete A."/>
            <person name="Vasquez-Dean J."/>
            <person name="Acuna V."/>
            <person name="Aguado M."/>
            <person name="Mandakovic D."/>
            <person name="Latorre M."/>
            <person name="Orellana A."/>
            <person name="Gutierrez R."/>
            <person name="Montecino M."/>
            <person name="Allende M."/>
            <person name="Maass A."/>
            <person name="Cambiazo V."/>
        </authorList>
    </citation>
    <scope>NUCLEOTIDE SEQUENCE</scope>
    <source>
        <strain evidence="1">ISL-25</strain>
    </source>
</reference>